<dbReference type="Proteomes" id="UP000307768">
    <property type="component" value="Unassembled WGS sequence"/>
</dbReference>
<proteinExistence type="predicted"/>
<evidence type="ECO:0000256" key="1">
    <source>
        <dbReference type="SAM" id="Phobius"/>
    </source>
</evidence>
<reference evidence="2 3" key="1">
    <citation type="submission" date="2019-09" db="EMBL/GenBank/DDBJ databases">
        <title>Mumia zhuanghuii sp. nov. isolated from the intestinal contents of plateau pika (Ochotona curzoniae) in the Qinghai-Tibet plateau of China.</title>
        <authorList>
            <person name="Tian Z."/>
        </authorList>
    </citation>
    <scope>NUCLEOTIDE SEQUENCE [LARGE SCALE GENOMIC DNA]</scope>
    <source>
        <strain evidence="3">350</strain>
    </source>
</reference>
<feature type="transmembrane region" description="Helical" evidence="1">
    <location>
        <begin position="72"/>
        <end position="94"/>
    </location>
</feature>
<dbReference type="RefSeq" id="WP_149768201.1">
    <property type="nucleotide sequence ID" value="NZ_VDFQ02000001.1"/>
</dbReference>
<feature type="transmembrane region" description="Helical" evidence="1">
    <location>
        <begin position="29"/>
        <end position="52"/>
    </location>
</feature>
<protein>
    <submittedName>
        <fullName evidence="2">Uncharacterized protein</fullName>
    </submittedName>
</protein>
<name>A0A5Q6S3R3_9ACTN</name>
<evidence type="ECO:0000313" key="2">
    <source>
        <dbReference type="EMBL" id="KAA1425027.1"/>
    </source>
</evidence>
<evidence type="ECO:0000313" key="3">
    <source>
        <dbReference type="Proteomes" id="UP000307768"/>
    </source>
</evidence>
<organism evidence="2 3">
    <name type="scientific">Mumia zhuanghuii</name>
    <dbReference type="NCBI Taxonomy" id="2585211"/>
    <lineage>
        <taxon>Bacteria</taxon>
        <taxon>Bacillati</taxon>
        <taxon>Actinomycetota</taxon>
        <taxon>Actinomycetes</taxon>
        <taxon>Propionibacteriales</taxon>
        <taxon>Nocardioidaceae</taxon>
        <taxon>Mumia</taxon>
    </lineage>
</organism>
<keyword evidence="1" id="KW-0472">Membrane</keyword>
<accession>A0A5Q6S3R3</accession>
<keyword evidence="1" id="KW-0812">Transmembrane</keyword>
<sequence length="218" mass="23468">MPKQRRTRWVYRQWSLLVEAVTPRPLGQLWYVLAIVGVVGTLGLLYAGAGAIALITDGADAQTGGRYGPRSAWITLGGGIAFLSLMGGVVFLSLRRPRDVRAILRLRADGLSVLPSGRSATRPAAEVTLRWEDVVDVALEEIDGRKRVAVRAVVEGAETTLLAVDLVDARTAVAVVEHFLQHPADREAIGRRRGEDRVVGIVDALQDVTPASAPPPRA</sequence>
<dbReference type="EMBL" id="VDFQ02000001">
    <property type="protein sequence ID" value="KAA1425027.1"/>
    <property type="molecule type" value="Genomic_DNA"/>
</dbReference>
<dbReference type="AlphaFoldDB" id="A0A5Q6S3R3"/>
<keyword evidence="1" id="KW-1133">Transmembrane helix</keyword>
<gene>
    <name evidence="2" type="ORF">FE697_003805</name>
</gene>
<comment type="caution">
    <text evidence="2">The sequence shown here is derived from an EMBL/GenBank/DDBJ whole genome shotgun (WGS) entry which is preliminary data.</text>
</comment>